<dbReference type="PANTHER" id="PTHR23131">
    <property type="entry name" value="ENDORIBONUCLEASE LACTB2"/>
    <property type="match status" value="1"/>
</dbReference>
<dbReference type="InterPro" id="IPR041516">
    <property type="entry name" value="LACTB2_WH"/>
</dbReference>
<evidence type="ECO:0000313" key="7">
    <source>
        <dbReference type="Proteomes" id="UP000054007"/>
    </source>
</evidence>
<keyword evidence="7" id="KW-1185">Reference proteome</keyword>
<reference evidence="6 7" key="1">
    <citation type="journal article" date="2015" name="Fungal Genet. Biol.">
        <title>Evolution of novel wood decay mechanisms in Agaricales revealed by the genome sequences of Fistulina hepatica and Cylindrobasidium torrendii.</title>
        <authorList>
            <person name="Floudas D."/>
            <person name="Held B.W."/>
            <person name="Riley R."/>
            <person name="Nagy L.G."/>
            <person name="Koehler G."/>
            <person name="Ransdell A.S."/>
            <person name="Younus H."/>
            <person name="Chow J."/>
            <person name="Chiniquy J."/>
            <person name="Lipzen A."/>
            <person name="Tritt A."/>
            <person name="Sun H."/>
            <person name="Haridas S."/>
            <person name="LaButti K."/>
            <person name="Ohm R.A."/>
            <person name="Kues U."/>
            <person name="Blanchette R.A."/>
            <person name="Grigoriev I.V."/>
            <person name="Minto R.E."/>
            <person name="Hibbett D.S."/>
        </authorList>
    </citation>
    <scope>NUCLEOTIDE SEQUENCE [LARGE SCALE GENOMIC DNA]</scope>
    <source>
        <strain evidence="6 7">FP15055 ss-10</strain>
    </source>
</reference>
<keyword evidence="2" id="KW-0479">Metal-binding</keyword>
<dbReference type="STRING" id="1314674.A0A0D7BRP2"/>
<dbReference type="Gene3D" id="3.60.15.10">
    <property type="entry name" value="Ribonuclease Z/Hydroxyacylglutathione hydrolase-like"/>
    <property type="match status" value="1"/>
</dbReference>
<comment type="similarity">
    <text evidence="1">Belongs to the metallo-beta-lactamase superfamily. Glyoxalase II family.</text>
</comment>
<dbReference type="GO" id="GO:0016787">
    <property type="term" value="F:hydrolase activity"/>
    <property type="evidence" value="ECO:0007669"/>
    <property type="project" value="UniProtKB-KW"/>
</dbReference>
<dbReference type="InterPro" id="IPR047921">
    <property type="entry name" value="LACTB2-like_MBL-fold"/>
</dbReference>
<dbReference type="InterPro" id="IPR001279">
    <property type="entry name" value="Metallo-B-lactamas"/>
</dbReference>
<dbReference type="GO" id="GO:0044550">
    <property type="term" value="P:secondary metabolite biosynthetic process"/>
    <property type="evidence" value="ECO:0007669"/>
    <property type="project" value="TreeGrafter"/>
</dbReference>
<protein>
    <submittedName>
        <fullName evidence="6">Metallo-hydrolase/oxidoreductase</fullName>
    </submittedName>
</protein>
<dbReference type="InterPro" id="IPR050662">
    <property type="entry name" value="Sec-metab_biosynth-thioest"/>
</dbReference>
<evidence type="ECO:0000256" key="1">
    <source>
        <dbReference type="ARBA" id="ARBA00006759"/>
    </source>
</evidence>
<evidence type="ECO:0000256" key="2">
    <source>
        <dbReference type="ARBA" id="ARBA00022723"/>
    </source>
</evidence>
<sequence length="327" mass="36344">MSLEAVTRLSDSVVRVLGKNPGQFTLHGTNTYLVGRTNPYLLIDTGEGRPEYLPLLEHTLLHGAPDVDRQKPLISDIIISHWHLDHIGGLPDVLGLLKKLNSPPPRLHKYPLPPDAVLRTHRKTSSFPEIVASLQSGTFAASPDGTPFHDLKHGQVLNGLRVLHTPGHTLDSICLHIPEDRALYTADTVLGAGSSVFEDLASYMVSLASILSFVKGDTEPSSLSSDKLYPGHGPVVTSPERWVAMYIRHREEREVQVLDTLSKLAENVSRSTMGIVQDLYKDVPEEMWVPASYSIGMHLEKLEKDGKVKRTGQHLVERQHIEWILVR</sequence>
<dbReference type="InterPro" id="IPR036866">
    <property type="entry name" value="RibonucZ/Hydroxyglut_hydro"/>
</dbReference>
<dbReference type="SMART" id="SM00849">
    <property type="entry name" value="Lactamase_B"/>
    <property type="match status" value="1"/>
</dbReference>
<dbReference type="SUPFAM" id="SSF56281">
    <property type="entry name" value="Metallo-hydrolase/oxidoreductase"/>
    <property type="match status" value="1"/>
</dbReference>
<dbReference type="EMBL" id="KN880438">
    <property type="protein sequence ID" value="KIY73102.1"/>
    <property type="molecule type" value="Genomic_DNA"/>
</dbReference>
<keyword evidence="3 6" id="KW-0378">Hydrolase</keyword>
<evidence type="ECO:0000256" key="3">
    <source>
        <dbReference type="ARBA" id="ARBA00022801"/>
    </source>
</evidence>
<dbReference type="Pfam" id="PF17778">
    <property type="entry name" value="WHD_BLACT"/>
    <property type="match status" value="1"/>
</dbReference>
<dbReference type="Proteomes" id="UP000054007">
    <property type="component" value="Unassembled WGS sequence"/>
</dbReference>
<dbReference type="Pfam" id="PF00753">
    <property type="entry name" value="Lactamase_B"/>
    <property type="match status" value="1"/>
</dbReference>
<dbReference type="PANTHER" id="PTHR23131:SF0">
    <property type="entry name" value="ENDORIBONUCLEASE LACTB2"/>
    <property type="match status" value="1"/>
</dbReference>
<dbReference type="AlphaFoldDB" id="A0A0D7BRP2"/>
<evidence type="ECO:0000256" key="4">
    <source>
        <dbReference type="ARBA" id="ARBA00022833"/>
    </source>
</evidence>
<name>A0A0D7BRP2_9AGAR</name>
<evidence type="ECO:0000313" key="6">
    <source>
        <dbReference type="EMBL" id="KIY73102.1"/>
    </source>
</evidence>
<feature type="domain" description="Metallo-beta-lactamase" evidence="5">
    <location>
        <begin position="28"/>
        <end position="232"/>
    </location>
</feature>
<organism evidence="6 7">
    <name type="scientific">Cylindrobasidium torrendii FP15055 ss-10</name>
    <dbReference type="NCBI Taxonomy" id="1314674"/>
    <lineage>
        <taxon>Eukaryota</taxon>
        <taxon>Fungi</taxon>
        <taxon>Dikarya</taxon>
        <taxon>Basidiomycota</taxon>
        <taxon>Agaricomycotina</taxon>
        <taxon>Agaricomycetes</taxon>
        <taxon>Agaricomycetidae</taxon>
        <taxon>Agaricales</taxon>
        <taxon>Marasmiineae</taxon>
        <taxon>Physalacriaceae</taxon>
        <taxon>Cylindrobasidium</taxon>
    </lineage>
</organism>
<dbReference type="InterPro" id="IPR036388">
    <property type="entry name" value="WH-like_DNA-bd_sf"/>
</dbReference>
<dbReference type="GO" id="GO:0046872">
    <property type="term" value="F:metal ion binding"/>
    <property type="evidence" value="ECO:0007669"/>
    <property type="project" value="UniProtKB-KW"/>
</dbReference>
<dbReference type="Gene3D" id="1.10.10.10">
    <property type="entry name" value="Winged helix-like DNA-binding domain superfamily/Winged helix DNA-binding domain"/>
    <property type="match status" value="1"/>
</dbReference>
<dbReference type="CDD" id="cd07722">
    <property type="entry name" value="LACTB2-like_MBL-fold"/>
    <property type="match status" value="1"/>
</dbReference>
<keyword evidence="4" id="KW-0862">Zinc</keyword>
<gene>
    <name evidence="6" type="ORF">CYLTODRAFT_440159</name>
</gene>
<proteinExistence type="inferred from homology"/>
<accession>A0A0D7BRP2</accession>
<evidence type="ECO:0000259" key="5">
    <source>
        <dbReference type="SMART" id="SM00849"/>
    </source>
</evidence>
<dbReference type="OrthoDB" id="17458at2759"/>